<feature type="compositionally biased region" description="Low complexity" evidence="1">
    <location>
        <begin position="10"/>
        <end position="31"/>
    </location>
</feature>
<dbReference type="AlphaFoldDB" id="A0AAD5SWD2"/>
<feature type="transmembrane region" description="Helical" evidence="2">
    <location>
        <begin position="137"/>
        <end position="158"/>
    </location>
</feature>
<name>A0AAD5SWD2_9FUNG</name>
<keyword evidence="2" id="KW-1133">Transmembrane helix</keyword>
<evidence type="ECO:0000256" key="1">
    <source>
        <dbReference type="SAM" id="MobiDB-lite"/>
    </source>
</evidence>
<protein>
    <recommendedName>
        <fullName evidence="5">Adhesin domain-containing protein</fullName>
    </recommendedName>
</protein>
<evidence type="ECO:0008006" key="5">
    <source>
        <dbReference type="Google" id="ProtNLM"/>
    </source>
</evidence>
<sequence length="431" mass="47984">MSHESQERQALLSNLTSSSITTTTETAEPASSNESVIVSYFSHIRGYLHSFTRERNGTSSEQTSNHDPNIHPGTDLNTTRCEDDGYRYYANRRRRFVEAALAVLVIALSITAIIQHFDQPPATVVFSNAQIFEADSLIIEILGSLGTTVVTIVPGSNISPRRIIWSKTIYAPSMSTFKKIIVTDKILPASTYKLAISYPNNSFFSFLFPQDSPHVEIVIYLPHTPLQNFRLSSLNAPASLIWQAHTSTNVQNNFAYESPINGFLRVLSPVKPNSFEVSAGFTNIELHHIEANRISIKAKAGTIEAHIYAYVDFFAHISESGRILAYLSPAKKITSANLSIGINSIASPSSIIVYECDFAGRFILDGNCIVVGADSTPEKLDPYTGWKGVPVKNRGNPRERGQIEVHVPKLHGTTVEIEPEIQLWFRDWRWE</sequence>
<gene>
    <name evidence="3" type="ORF">HK100_001727</name>
</gene>
<accession>A0AAD5SWD2</accession>
<feature type="region of interest" description="Disordered" evidence="1">
    <location>
        <begin position="1"/>
        <end position="31"/>
    </location>
</feature>
<dbReference type="Proteomes" id="UP001211907">
    <property type="component" value="Unassembled WGS sequence"/>
</dbReference>
<dbReference type="EMBL" id="JADGJH010001385">
    <property type="protein sequence ID" value="KAJ3114233.1"/>
    <property type="molecule type" value="Genomic_DNA"/>
</dbReference>
<keyword evidence="2" id="KW-0472">Membrane</keyword>
<keyword evidence="4" id="KW-1185">Reference proteome</keyword>
<evidence type="ECO:0000313" key="4">
    <source>
        <dbReference type="Proteomes" id="UP001211907"/>
    </source>
</evidence>
<keyword evidence="2" id="KW-0812">Transmembrane</keyword>
<evidence type="ECO:0000313" key="3">
    <source>
        <dbReference type="EMBL" id="KAJ3114233.1"/>
    </source>
</evidence>
<organism evidence="3 4">
    <name type="scientific">Physocladia obscura</name>
    <dbReference type="NCBI Taxonomy" id="109957"/>
    <lineage>
        <taxon>Eukaryota</taxon>
        <taxon>Fungi</taxon>
        <taxon>Fungi incertae sedis</taxon>
        <taxon>Chytridiomycota</taxon>
        <taxon>Chytridiomycota incertae sedis</taxon>
        <taxon>Chytridiomycetes</taxon>
        <taxon>Chytridiales</taxon>
        <taxon>Chytriomycetaceae</taxon>
        <taxon>Physocladia</taxon>
    </lineage>
</organism>
<comment type="caution">
    <text evidence="3">The sequence shown here is derived from an EMBL/GenBank/DDBJ whole genome shotgun (WGS) entry which is preliminary data.</text>
</comment>
<feature type="compositionally biased region" description="Polar residues" evidence="1">
    <location>
        <begin position="57"/>
        <end position="67"/>
    </location>
</feature>
<proteinExistence type="predicted"/>
<evidence type="ECO:0000256" key="2">
    <source>
        <dbReference type="SAM" id="Phobius"/>
    </source>
</evidence>
<feature type="region of interest" description="Disordered" evidence="1">
    <location>
        <begin position="55"/>
        <end position="78"/>
    </location>
</feature>
<feature type="transmembrane region" description="Helical" evidence="2">
    <location>
        <begin position="96"/>
        <end position="117"/>
    </location>
</feature>
<reference evidence="3" key="1">
    <citation type="submission" date="2020-05" db="EMBL/GenBank/DDBJ databases">
        <title>Phylogenomic resolution of chytrid fungi.</title>
        <authorList>
            <person name="Stajich J.E."/>
            <person name="Amses K."/>
            <person name="Simmons R."/>
            <person name="Seto K."/>
            <person name="Myers J."/>
            <person name="Bonds A."/>
            <person name="Quandt C.A."/>
            <person name="Barry K."/>
            <person name="Liu P."/>
            <person name="Grigoriev I."/>
            <person name="Longcore J.E."/>
            <person name="James T.Y."/>
        </authorList>
    </citation>
    <scope>NUCLEOTIDE SEQUENCE</scope>
    <source>
        <strain evidence="3">JEL0513</strain>
    </source>
</reference>